<keyword evidence="1" id="KW-0812">Transmembrane</keyword>
<keyword evidence="1" id="KW-0472">Membrane</keyword>
<accession>B4FIT5</accession>
<reference evidence="2" key="1">
    <citation type="journal article" date="2009" name="PLoS Genet.">
        <title>Sequencing, mapping, and analysis of 27,455 maize full-length cDNAs.</title>
        <authorList>
            <person name="Soderlund C."/>
            <person name="Descour A."/>
            <person name="Kudrna D."/>
            <person name="Bomhoff M."/>
            <person name="Boyd L."/>
            <person name="Currie J."/>
            <person name="Angelova A."/>
            <person name="Collura K."/>
            <person name="Wissotski M."/>
            <person name="Ashley E."/>
            <person name="Morrow D."/>
            <person name="Fernandes J."/>
            <person name="Walbot V."/>
            <person name="Yu Y."/>
        </authorList>
    </citation>
    <scope>NUCLEOTIDE SEQUENCE</scope>
    <source>
        <strain evidence="2">B73</strain>
    </source>
</reference>
<evidence type="ECO:0000313" key="2">
    <source>
        <dbReference type="EMBL" id="ACF82028.1"/>
    </source>
</evidence>
<dbReference type="EMBL" id="BT037023">
    <property type="protein sequence ID" value="ACF82028.1"/>
    <property type="molecule type" value="mRNA"/>
</dbReference>
<keyword evidence="1" id="KW-1133">Transmembrane helix</keyword>
<evidence type="ECO:0000256" key="1">
    <source>
        <dbReference type="SAM" id="Phobius"/>
    </source>
</evidence>
<feature type="transmembrane region" description="Helical" evidence="1">
    <location>
        <begin position="45"/>
        <end position="66"/>
    </location>
</feature>
<protein>
    <submittedName>
        <fullName evidence="2">Uncharacterized protein</fullName>
    </submittedName>
</protein>
<proteinExistence type="evidence at transcript level"/>
<organism evidence="2">
    <name type="scientific">Zea mays</name>
    <name type="common">Maize</name>
    <dbReference type="NCBI Taxonomy" id="4577"/>
    <lineage>
        <taxon>Eukaryota</taxon>
        <taxon>Viridiplantae</taxon>
        <taxon>Streptophyta</taxon>
        <taxon>Embryophyta</taxon>
        <taxon>Tracheophyta</taxon>
        <taxon>Spermatophyta</taxon>
        <taxon>Magnoliopsida</taxon>
        <taxon>Liliopsida</taxon>
        <taxon>Poales</taxon>
        <taxon>Poaceae</taxon>
        <taxon>PACMAD clade</taxon>
        <taxon>Panicoideae</taxon>
        <taxon>Andropogonodae</taxon>
        <taxon>Andropogoneae</taxon>
        <taxon>Tripsacinae</taxon>
        <taxon>Zea</taxon>
    </lineage>
</organism>
<dbReference type="AlphaFoldDB" id="B4FIT5"/>
<sequence length="72" mass="8113">MCVQKNCHMNEMIYSRIILLSFFVLITTPPWRARGGVESATTADMTLPIQLLTAQVIAKNIVLAGYKEMQKL</sequence>
<name>B4FIT5_MAIZE</name>